<proteinExistence type="predicted"/>
<protein>
    <submittedName>
        <fullName evidence="2">Uncharacterized protein</fullName>
    </submittedName>
</protein>
<keyword evidence="3" id="KW-1185">Reference proteome</keyword>
<evidence type="ECO:0000313" key="2">
    <source>
        <dbReference type="EMBL" id="MEQ2284767.1"/>
    </source>
</evidence>
<sequence>MAYDQWCSRGSNPGWPRGTLFPSTLASCSSLSARKERDLSVKSTLLIKEYFFSRDEGKKGEREREREREKERQTTPMGQGCTHGRVSALCQPKEIHQRERERDWEREKEMEREVKRKAEGGFTGWRLALEN</sequence>
<dbReference type="EMBL" id="JAHRIP010011824">
    <property type="protein sequence ID" value="MEQ2284767.1"/>
    <property type="molecule type" value="Genomic_DNA"/>
</dbReference>
<reference evidence="2 3" key="1">
    <citation type="submission" date="2021-06" db="EMBL/GenBank/DDBJ databases">
        <authorList>
            <person name="Palmer J.M."/>
        </authorList>
    </citation>
    <scope>NUCLEOTIDE SEQUENCE [LARGE SCALE GENOMIC DNA]</scope>
    <source>
        <strain evidence="2 3">AS_MEX2019</strain>
        <tissue evidence="2">Muscle</tissue>
    </source>
</reference>
<feature type="region of interest" description="Disordered" evidence="1">
    <location>
        <begin position="96"/>
        <end position="117"/>
    </location>
</feature>
<feature type="compositionally biased region" description="Basic and acidic residues" evidence="1">
    <location>
        <begin position="55"/>
        <end position="73"/>
    </location>
</feature>
<dbReference type="Proteomes" id="UP001469553">
    <property type="component" value="Unassembled WGS sequence"/>
</dbReference>
<gene>
    <name evidence="2" type="ORF">AMECASPLE_024948</name>
</gene>
<accession>A0ABV0XTL3</accession>
<organism evidence="2 3">
    <name type="scientific">Ameca splendens</name>
    <dbReference type="NCBI Taxonomy" id="208324"/>
    <lineage>
        <taxon>Eukaryota</taxon>
        <taxon>Metazoa</taxon>
        <taxon>Chordata</taxon>
        <taxon>Craniata</taxon>
        <taxon>Vertebrata</taxon>
        <taxon>Euteleostomi</taxon>
        <taxon>Actinopterygii</taxon>
        <taxon>Neopterygii</taxon>
        <taxon>Teleostei</taxon>
        <taxon>Neoteleostei</taxon>
        <taxon>Acanthomorphata</taxon>
        <taxon>Ovalentaria</taxon>
        <taxon>Atherinomorphae</taxon>
        <taxon>Cyprinodontiformes</taxon>
        <taxon>Goodeidae</taxon>
        <taxon>Ameca</taxon>
    </lineage>
</organism>
<comment type="caution">
    <text evidence="2">The sequence shown here is derived from an EMBL/GenBank/DDBJ whole genome shotgun (WGS) entry which is preliminary data.</text>
</comment>
<evidence type="ECO:0000256" key="1">
    <source>
        <dbReference type="SAM" id="MobiDB-lite"/>
    </source>
</evidence>
<evidence type="ECO:0000313" key="3">
    <source>
        <dbReference type="Proteomes" id="UP001469553"/>
    </source>
</evidence>
<name>A0ABV0XTL3_9TELE</name>
<feature type="region of interest" description="Disordered" evidence="1">
    <location>
        <begin position="55"/>
        <end position="84"/>
    </location>
</feature>